<reference evidence="1 2" key="2">
    <citation type="journal article" date="2022" name="Mol. Ecol. Resour.">
        <title>The genomes of chicory, endive, great burdock and yacon provide insights into Asteraceae paleo-polyploidization history and plant inulin production.</title>
        <authorList>
            <person name="Fan W."/>
            <person name="Wang S."/>
            <person name="Wang H."/>
            <person name="Wang A."/>
            <person name="Jiang F."/>
            <person name="Liu H."/>
            <person name="Zhao H."/>
            <person name="Xu D."/>
            <person name="Zhang Y."/>
        </authorList>
    </citation>
    <scope>NUCLEOTIDE SEQUENCE [LARGE SCALE GENOMIC DNA]</scope>
    <source>
        <strain evidence="2">cv. Yunnan</strain>
        <tissue evidence="1">Leaves</tissue>
    </source>
</reference>
<name>A0ACB8YMD0_9ASTR</name>
<evidence type="ECO:0000313" key="2">
    <source>
        <dbReference type="Proteomes" id="UP001056120"/>
    </source>
</evidence>
<dbReference type="Proteomes" id="UP001056120">
    <property type="component" value="Linkage Group LG27"/>
</dbReference>
<dbReference type="EMBL" id="CM042044">
    <property type="protein sequence ID" value="KAI3686268.1"/>
    <property type="molecule type" value="Genomic_DNA"/>
</dbReference>
<keyword evidence="2" id="KW-1185">Reference proteome</keyword>
<sequence length="180" mass="20453">MLTWLRPVLFGSEDSCYSICFVSTRQKMKEDLAQLTVSVPIKDLWKAMSTDIRHVGPKVLPDIVAEVELLEGDGGYGSMLLFKFCPDLPKVRHQLEKIVEYDDSVYQIGLELLEGGYLDHGFTSYTTAFKLTQVSEAETLIDVKVLYETKPGHNHIPEETIKAALHYLNSLEKYMLKHLS</sequence>
<gene>
    <name evidence="1" type="ORF">L1987_79942</name>
</gene>
<proteinExistence type="predicted"/>
<comment type="caution">
    <text evidence="1">The sequence shown here is derived from an EMBL/GenBank/DDBJ whole genome shotgun (WGS) entry which is preliminary data.</text>
</comment>
<organism evidence="1 2">
    <name type="scientific">Smallanthus sonchifolius</name>
    <dbReference type="NCBI Taxonomy" id="185202"/>
    <lineage>
        <taxon>Eukaryota</taxon>
        <taxon>Viridiplantae</taxon>
        <taxon>Streptophyta</taxon>
        <taxon>Embryophyta</taxon>
        <taxon>Tracheophyta</taxon>
        <taxon>Spermatophyta</taxon>
        <taxon>Magnoliopsida</taxon>
        <taxon>eudicotyledons</taxon>
        <taxon>Gunneridae</taxon>
        <taxon>Pentapetalae</taxon>
        <taxon>asterids</taxon>
        <taxon>campanulids</taxon>
        <taxon>Asterales</taxon>
        <taxon>Asteraceae</taxon>
        <taxon>Asteroideae</taxon>
        <taxon>Heliantheae alliance</taxon>
        <taxon>Millerieae</taxon>
        <taxon>Smallanthus</taxon>
    </lineage>
</organism>
<evidence type="ECO:0000313" key="1">
    <source>
        <dbReference type="EMBL" id="KAI3686268.1"/>
    </source>
</evidence>
<reference evidence="2" key="1">
    <citation type="journal article" date="2022" name="Mol. Ecol. Resour.">
        <title>The genomes of chicory, endive, great burdock and yacon provide insights into Asteraceae palaeo-polyploidization history and plant inulin production.</title>
        <authorList>
            <person name="Fan W."/>
            <person name="Wang S."/>
            <person name="Wang H."/>
            <person name="Wang A."/>
            <person name="Jiang F."/>
            <person name="Liu H."/>
            <person name="Zhao H."/>
            <person name="Xu D."/>
            <person name="Zhang Y."/>
        </authorList>
    </citation>
    <scope>NUCLEOTIDE SEQUENCE [LARGE SCALE GENOMIC DNA]</scope>
    <source>
        <strain evidence="2">cv. Yunnan</strain>
    </source>
</reference>
<protein>
    <submittedName>
        <fullName evidence="1">Uncharacterized protein</fullName>
    </submittedName>
</protein>
<accession>A0ACB8YMD0</accession>